<dbReference type="Proteomes" id="UP000515163">
    <property type="component" value="Unplaced"/>
</dbReference>
<feature type="chain" id="PRO_5044653197" evidence="1">
    <location>
        <begin position="16"/>
        <end position="196"/>
    </location>
</feature>
<dbReference type="AlphaFoldDB" id="A0A6P8ILV9"/>
<dbReference type="PANTHER" id="PTHR11576">
    <property type="entry name" value="ZONA PELLUCIDA SPERM-BINDING PROTEIN 3"/>
    <property type="match status" value="1"/>
</dbReference>
<dbReference type="PANTHER" id="PTHR11576:SF14">
    <property type="entry name" value="ZP DOMAIN-CONTAINING PROTEIN"/>
    <property type="match status" value="1"/>
</dbReference>
<proteinExistence type="predicted"/>
<dbReference type="PROSITE" id="PS51257">
    <property type="entry name" value="PROKAR_LIPOPROTEIN"/>
    <property type="match status" value="1"/>
</dbReference>
<dbReference type="GeneID" id="116302751"/>
<gene>
    <name evidence="4 5" type="primary">LOC116302751</name>
</gene>
<accession>A0A6P8ILV9</accession>
<dbReference type="Pfam" id="PF23344">
    <property type="entry name" value="ZP-N"/>
    <property type="match status" value="1"/>
</dbReference>
<dbReference type="RefSeq" id="XP_031567975.1">
    <property type="nucleotide sequence ID" value="XM_031712115.1"/>
</dbReference>
<sequence>MSSLVKVFLLYLVQALIPRALVYGVTNAVTLSCHSSHMSVQVDLKYFQWLDPQSLHLRHQSCSSNRYNKTSASFVVPLDGCGTRRRTHKDLFIYTNAVSNSNRNSSFISRVPYIRMPFHCIYHRRYSFMLTTGTASKRNIAKKIKNPEKKEILFQEKNGQDGISADSNADSLHRISVSILWITSMGTFTLSVSTLS</sequence>
<evidence type="ECO:0000259" key="2">
    <source>
        <dbReference type="PROSITE" id="PS51034"/>
    </source>
</evidence>
<dbReference type="Gene3D" id="2.60.40.3210">
    <property type="entry name" value="Zona pellucida, ZP-N domain"/>
    <property type="match status" value="1"/>
</dbReference>
<dbReference type="KEGG" id="aten:116302751"/>
<feature type="domain" description="ZP" evidence="2">
    <location>
        <begin position="32"/>
        <end position="196"/>
    </location>
</feature>
<dbReference type="InterPro" id="IPR055356">
    <property type="entry name" value="ZP-N"/>
</dbReference>
<evidence type="ECO:0000313" key="4">
    <source>
        <dbReference type="RefSeq" id="XP_031567975.1"/>
    </source>
</evidence>
<protein>
    <submittedName>
        <fullName evidence="4 5">Uncharacterized protein LOC116302751 isoform X1</fullName>
    </submittedName>
</protein>
<dbReference type="OrthoDB" id="9907024at2759"/>
<organism evidence="3 5">
    <name type="scientific">Actinia tenebrosa</name>
    <name type="common">Australian red waratah sea anemone</name>
    <dbReference type="NCBI Taxonomy" id="6105"/>
    <lineage>
        <taxon>Eukaryota</taxon>
        <taxon>Metazoa</taxon>
        <taxon>Cnidaria</taxon>
        <taxon>Anthozoa</taxon>
        <taxon>Hexacorallia</taxon>
        <taxon>Actiniaria</taxon>
        <taxon>Actiniidae</taxon>
        <taxon>Actinia</taxon>
    </lineage>
</organism>
<evidence type="ECO:0000313" key="5">
    <source>
        <dbReference type="RefSeq" id="XP_031567976.1"/>
    </source>
</evidence>
<dbReference type="RefSeq" id="XP_031567976.1">
    <property type="nucleotide sequence ID" value="XM_031712116.1"/>
</dbReference>
<keyword evidence="1" id="KW-0732">Signal</keyword>
<evidence type="ECO:0000313" key="3">
    <source>
        <dbReference type="Proteomes" id="UP000515163"/>
    </source>
</evidence>
<dbReference type="InterPro" id="IPR001507">
    <property type="entry name" value="ZP_dom"/>
</dbReference>
<reference evidence="4 5" key="1">
    <citation type="submission" date="2025-04" db="UniProtKB">
        <authorList>
            <consortium name="RefSeq"/>
        </authorList>
    </citation>
    <scope>IDENTIFICATION</scope>
    <source>
        <tissue evidence="4 5">Tentacle</tissue>
    </source>
</reference>
<keyword evidence="3" id="KW-1185">Reference proteome</keyword>
<feature type="signal peptide" evidence="1">
    <location>
        <begin position="1"/>
        <end position="15"/>
    </location>
</feature>
<name>A0A6P8ILV9_ACTTE</name>
<evidence type="ECO:0000256" key="1">
    <source>
        <dbReference type="SAM" id="SignalP"/>
    </source>
</evidence>
<dbReference type="PROSITE" id="PS51034">
    <property type="entry name" value="ZP_2"/>
    <property type="match status" value="1"/>
</dbReference>